<organism evidence="1 2">
    <name type="scientific">Gemmata massiliana</name>
    <dbReference type="NCBI Taxonomy" id="1210884"/>
    <lineage>
        <taxon>Bacteria</taxon>
        <taxon>Pseudomonadati</taxon>
        <taxon>Planctomycetota</taxon>
        <taxon>Planctomycetia</taxon>
        <taxon>Gemmatales</taxon>
        <taxon>Gemmataceae</taxon>
        <taxon>Gemmata</taxon>
    </lineage>
</organism>
<accession>A0A6P2DGN9</accession>
<name>A0A6P2DGN9_9BACT</name>
<dbReference type="AlphaFoldDB" id="A0A6P2DGN9"/>
<dbReference type="EMBL" id="LR593886">
    <property type="protein sequence ID" value="VTS00749.1"/>
    <property type="molecule type" value="Genomic_DNA"/>
</dbReference>
<sequence>MMPGTGVGPNGGKAKAVTVHGGQMTLEVDWVAMRTGAPPVLPTFESRDTNFVALNAAVTLSNVELSPDGVTAVHKVGGHYSYGVIDPSAVSVSAAIPPFLTPLLQDVSLSTARNFSDDILWPAGQAGGQNPLTGDGLLVGQQPTDPFGSGTRPPVSIPGNGLAPGGLSTPNLGAITGGILGGNPTVYP</sequence>
<proteinExistence type="predicted"/>
<gene>
    <name evidence="1" type="ORF">SOIL9_80800</name>
</gene>
<reference evidence="1 2" key="1">
    <citation type="submission" date="2019-05" db="EMBL/GenBank/DDBJ databases">
        <authorList>
            <consortium name="Science for Life Laboratories"/>
        </authorList>
    </citation>
    <scope>NUCLEOTIDE SEQUENCE [LARGE SCALE GENOMIC DNA]</scope>
    <source>
        <strain evidence="1">Soil9</strain>
    </source>
</reference>
<evidence type="ECO:0000313" key="2">
    <source>
        <dbReference type="Proteomes" id="UP000464178"/>
    </source>
</evidence>
<keyword evidence="2" id="KW-1185">Reference proteome</keyword>
<protein>
    <submittedName>
        <fullName evidence="1">Uncharacterized protein</fullName>
    </submittedName>
</protein>
<evidence type="ECO:0000313" key="1">
    <source>
        <dbReference type="EMBL" id="VTS00749.1"/>
    </source>
</evidence>
<dbReference type="KEGG" id="gms:SOIL9_80800"/>
<dbReference type="Proteomes" id="UP000464178">
    <property type="component" value="Chromosome"/>
</dbReference>
<dbReference type="RefSeq" id="WP_162672253.1">
    <property type="nucleotide sequence ID" value="NZ_LR593886.1"/>
</dbReference>